<comment type="caution">
    <text evidence="1">The sequence shown here is derived from an EMBL/GenBank/DDBJ whole genome shotgun (WGS) entry which is preliminary data.</text>
</comment>
<name>A0A9W4XUP9_9PLEO</name>
<dbReference type="AlphaFoldDB" id="A0A9W4XUP9"/>
<dbReference type="Gene3D" id="1.25.40.20">
    <property type="entry name" value="Ankyrin repeat-containing domain"/>
    <property type="match status" value="1"/>
</dbReference>
<dbReference type="EMBL" id="CAOQHR010000004">
    <property type="protein sequence ID" value="CAI6333562.1"/>
    <property type="molecule type" value="Genomic_DNA"/>
</dbReference>
<proteinExistence type="predicted"/>
<reference evidence="1" key="1">
    <citation type="submission" date="2023-01" db="EMBL/GenBank/DDBJ databases">
        <authorList>
            <person name="Van Ghelder C."/>
            <person name="Rancurel C."/>
        </authorList>
    </citation>
    <scope>NUCLEOTIDE SEQUENCE</scope>
    <source>
        <strain evidence="1">CNCM I-4278</strain>
    </source>
</reference>
<accession>A0A9W4XUP9</accession>
<evidence type="ECO:0000313" key="2">
    <source>
        <dbReference type="Proteomes" id="UP001152607"/>
    </source>
</evidence>
<sequence>MGIPKLPSEIFNKIIYQLVVDLGMCGAWKLRLVSRSFKAEIRYCLFAQQPCANLNVECESHGGDFTRCAEILEKNIVEYLGYLSKNSRDAAPDLPRYISDMSSYIIRELDIVSKEEELDVVDTMCKGMVRVMGADRVVRTLFSELQDDSSKFEEYRSSRSLEVRGLSEAHIKAAAAICMNAKHLVSRLIKQGTMLSSTGVLRPLRFAIHLADLKMVKMIAPRVTRSAIGRNEKTDSNGVLSDIDDAVTFAIQEGSFVILDYLVNVRIEERDNIRYSQFDKWLYRAIRRKRPTMLKTFLRLHHLVEEYRGSIGGSGEVIFRKMCMDGDVDNLSTLVRLQMKDPKARLPWSSAVLDAVKSRNPEILKWVLDSGFHPDGQRRYTRVMDSSNFRPLGWAIHKEEGYVPDSVDRIILRLLLSYGANDFGRNMKQSEYRFFSEVAISMGFRNIPTWEVYSDYNIKSRWPMRSTLSD</sequence>
<gene>
    <name evidence="1" type="ORF">PDIGIT_LOCUS6607</name>
</gene>
<dbReference type="OrthoDB" id="3671334at2759"/>
<keyword evidence="2" id="KW-1185">Reference proteome</keyword>
<protein>
    <submittedName>
        <fullName evidence="1">Uncharacterized protein</fullName>
    </submittedName>
</protein>
<evidence type="ECO:0000313" key="1">
    <source>
        <dbReference type="EMBL" id="CAI6333562.1"/>
    </source>
</evidence>
<dbReference type="SUPFAM" id="SSF140860">
    <property type="entry name" value="Pseudo ankyrin repeat-like"/>
    <property type="match status" value="1"/>
</dbReference>
<dbReference type="Proteomes" id="UP001152607">
    <property type="component" value="Unassembled WGS sequence"/>
</dbReference>
<dbReference type="InterPro" id="IPR036770">
    <property type="entry name" value="Ankyrin_rpt-contain_sf"/>
</dbReference>
<organism evidence="1 2">
    <name type="scientific">Periconia digitata</name>
    <dbReference type="NCBI Taxonomy" id="1303443"/>
    <lineage>
        <taxon>Eukaryota</taxon>
        <taxon>Fungi</taxon>
        <taxon>Dikarya</taxon>
        <taxon>Ascomycota</taxon>
        <taxon>Pezizomycotina</taxon>
        <taxon>Dothideomycetes</taxon>
        <taxon>Pleosporomycetidae</taxon>
        <taxon>Pleosporales</taxon>
        <taxon>Massarineae</taxon>
        <taxon>Periconiaceae</taxon>
        <taxon>Periconia</taxon>
    </lineage>
</organism>